<reference evidence="1" key="1">
    <citation type="journal article" date="2014" name="Nat. Genet.">
        <title>Genome and transcriptome of the porcine whipworm Trichuris suis.</title>
        <authorList>
            <person name="Jex A.R."/>
            <person name="Nejsum P."/>
            <person name="Schwarz E.M."/>
            <person name="Hu L."/>
            <person name="Young N.D."/>
            <person name="Hall R.S."/>
            <person name="Korhonen P.K."/>
            <person name="Liao S."/>
            <person name="Thamsborg S."/>
            <person name="Xia J."/>
            <person name="Xu P."/>
            <person name="Wang S."/>
            <person name="Scheerlinck J.P."/>
            <person name="Hofmann A."/>
            <person name="Sternberg P.W."/>
            <person name="Wang J."/>
            <person name="Gasser R.B."/>
        </authorList>
    </citation>
    <scope>NUCLEOTIDE SEQUENCE [LARGE SCALE GENOMIC DNA]</scope>
    <source>
        <strain evidence="1">DCEP-RM93F</strain>
    </source>
</reference>
<proteinExistence type="predicted"/>
<accession>A0A085NKU5</accession>
<dbReference type="Proteomes" id="UP000030758">
    <property type="component" value="Unassembled WGS sequence"/>
</dbReference>
<evidence type="ECO:0000313" key="1">
    <source>
        <dbReference type="EMBL" id="KFD70091.1"/>
    </source>
</evidence>
<dbReference type="EMBL" id="KL367490">
    <property type="protein sequence ID" value="KFD70091.1"/>
    <property type="molecule type" value="Genomic_DNA"/>
</dbReference>
<name>A0A085NKU5_9BILA</name>
<dbReference type="AlphaFoldDB" id="A0A085NKU5"/>
<sequence>MNSSICDGNLLGRLINLLKDSGFRHGISGPDSVFILFTPIQYFIISKRTKDAHADANMKGQGKVANDLKCRNSHCDQ</sequence>
<organism evidence="1">
    <name type="scientific">Trichuris suis</name>
    <name type="common">pig whipworm</name>
    <dbReference type="NCBI Taxonomy" id="68888"/>
    <lineage>
        <taxon>Eukaryota</taxon>
        <taxon>Metazoa</taxon>
        <taxon>Ecdysozoa</taxon>
        <taxon>Nematoda</taxon>
        <taxon>Enoplea</taxon>
        <taxon>Dorylaimia</taxon>
        <taxon>Trichinellida</taxon>
        <taxon>Trichuridae</taxon>
        <taxon>Trichuris</taxon>
    </lineage>
</organism>
<gene>
    <name evidence="1" type="ORF">M514_02250</name>
</gene>
<protein>
    <submittedName>
        <fullName evidence="1">Uncharacterized protein</fullName>
    </submittedName>
</protein>